<dbReference type="EMBL" id="JACKWZ010000390">
    <property type="protein sequence ID" value="KAF9408338.1"/>
    <property type="molecule type" value="Genomic_DNA"/>
</dbReference>
<keyword evidence="2" id="KW-1185">Reference proteome</keyword>
<organism evidence="1 2">
    <name type="scientific">Spodoptera exigua</name>
    <name type="common">Beet armyworm</name>
    <name type="synonym">Noctua fulgens</name>
    <dbReference type="NCBI Taxonomy" id="7107"/>
    <lineage>
        <taxon>Eukaryota</taxon>
        <taxon>Metazoa</taxon>
        <taxon>Ecdysozoa</taxon>
        <taxon>Arthropoda</taxon>
        <taxon>Hexapoda</taxon>
        <taxon>Insecta</taxon>
        <taxon>Pterygota</taxon>
        <taxon>Neoptera</taxon>
        <taxon>Endopterygota</taxon>
        <taxon>Lepidoptera</taxon>
        <taxon>Glossata</taxon>
        <taxon>Ditrysia</taxon>
        <taxon>Noctuoidea</taxon>
        <taxon>Noctuidae</taxon>
        <taxon>Amphipyrinae</taxon>
        <taxon>Spodoptera</taxon>
    </lineage>
</organism>
<name>A0A835G836_SPOEX</name>
<evidence type="ECO:0000313" key="2">
    <source>
        <dbReference type="Proteomes" id="UP000648187"/>
    </source>
</evidence>
<dbReference type="Proteomes" id="UP000648187">
    <property type="component" value="Unassembled WGS sequence"/>
</dbReference>
<dbReference type="AlphaFoldDB" id="A0A835G836"/>
<sequence>VVVNVEQVFRTVVPIVRLGGRRHEVVEHVYCVCEGGLALARVCRQRAQHGSVLPRHVRHRAPRVAHRYQVSPLCPGGQDAVACAPGAVFGQRKPTLPAGKRSSQTSLPGAMGSSVLSLAQLNPRAPCTRPAPARHPSLHGLTLLTVKVDGTKRISGGLSTVSLNALQRLLPASSAAQDHFPLSNLSASVTPSTDIRRPSASSDTVRVQMSLKTIKYNIATKRVIKHLVTVLTCKLSAGCISKCVVVGRRRVRAEARRASAARNAGASRLELHTRTQASLIPSTQNLSQKSQKKLTLYSTLVHHLPKRRYLGLAQVPRVARRADTADGGRTHLSADTLLLLNKINSLKILSSIAVSQQAALDGAAGGGPRRLRGRPHLVRHVEPVHGEQAQRAELCAFYSVQVQLHHEHWTLDLQICYIISSAENFSSTE</sequence>
<comment type="caution">
    <text evidence="1">The sequence shown here is derived from an EMBL/GenBank/DDBJ whole genome shotgun (WGS) entry which is preliminary data.</text>
</comment>
<reference evidence="1" key="1">
    <citation type="submission" date="2020-08" db="EMBL/GenBank/DDBJ databases">
        <title>Spodoptera exigua strain:BAW_Kor-Di-RS1 Genome sequencing and assembly.</title>
        <authorList>
            <person name="Kim J."/>
            <person name="Nam H.Y."/>
            <person name="Kwon M."/>
            <person name="Choi J.H."/>
            <person name="Cho S.R."/>
            <person name="Kim G.-H."/>
        </authorList>
    </citation>
    <scope>NUCLEOTIDE SEQUENCE</scope>
    <source>
        <strain evidence="1">BAW_Kor-Di-RS1</strain>
        <tissue evidence="1">Whole-body</tissue>
    </source>
</reference>
<evidence type="ECO:0000313" key="1">
    <source>
        <dbReference type="EMBL" id="KAF9408338.1"/>
    </source>
</evidence>
<gene>
    <name evidence="1" type="ORF">HW555_011948</name>
</gene>
<feature type="non-terminal residue" evidence="1">
    <location>
        <position position="1"/>
    </location>
</feature>
<accession>A0A835G836</accession>
<proteinExistence type="predicted"/>
<protein>
    <submittedName>
        <fullName evidence="1">Uncharacterized protein</fullName>
    </submittedName>
</protein>